<geneLocation type="plasmid" evidence="1">
    <name>unnamed</name>
</geneLocation>
<sequence>MLILQGLKAVINNAGAVLTKLIDSVAKLSWGN</sequence>
<dbReference type="HOGENOM" id="CLU_3388368_0_0_12"/>
<evidence type="ECO:0000313" key="1">
    <source>
        <dbReference type="EMBL" id="AHH13370.1"/>
    </source>
</evidence>
<reference evidence="1" key="1">
    <citation type="submission" date="2013-04" db="EMBL/GenBank/DDBJ databases">
        <title>Comparative Genomics of Relapsing Fever Spirochetes.</title>
        <authorList>
            <person name="Schwan T.G."/>
            <person name="Raffel S.J."/>
            <person name="Porcella S.F."/>
            <person name="Martens C.A."/>
            <person name="Bruno D.P."/>
            <person name="Ricklefs S.M."/>
            <person name="Barbian K.B."/>
        </authorList>
    </citation>
    <scope>NUCLEOTIDE SEQUENCE</scope>
    <source>
        <strain evidence="1">YBT</strain>
        <plasmid evidence="1">unnamed</plasmid>
    </source>
</reference>
<proteinExistence type="predicted"/>
<gene>
    <name evidence="1" type="ORF">BHO_0012902</name>
</gene>
<dbReference type="AlphaFoldDB" id="W5T280"/>
<name>W5T280_BORHE</name>
<dbReference type="EMBL" id="CP005725">
    <property type="protein sequence ID" value="AHH13370.1"/>
    <property type="molecule type" value="Genomic_DNA"/>
</dbReference>
<keyword evidence="1" id="KW-0614">Plasmid</keyword>
<organism evidence="1">
    <name type="scientific">Borrelia hermsii YBT</name>
    <dbReference type="NCBI Taxonomy" id="1313295"/>
    <lineage>
        <taxon>Bacteria</taxon>
        <taxon>Pseudomonadati</taxon>
        <taxon>Spirochaetota</taxon>
        <taxon>Spirochaetia</taxon>
        <taxon>Spirochaetales</taxon>
        <taxon>Borreliaceae</taxon>
        <taxon>Borrelia</taxon>
    </lineage>
</organism>
<accession>W5T280</accession>
<protein>
    <submittedName>
        <fullName evidence="1">Variable major protein</fullName>
    </submittedName>
</protein>